<reference evidence="2 3" key="1">
    <citation type="journal article" date="2014" name="Nature">
        <title>The genome of the recently domesticated crop plant sugar beet (Beta vulgaris).</title>
        <authorList>
            <person name="Dohm J.C."/>
            <person name="Minoche A.E."/>
            <person name="Holtgrawe D."/>
            <person name="Capella-Gutierrez S."/>
            <person name="Zakrzewski F."/>
            <person name="Tafer H."/>
            <person name="Rupp O."/>
            <person name="Sorensen T.R."/>
            <person name="Stracke R."/>
            <person name="Reinhardt R."/>
            <person name="Goesmann A."/>
            <person name="Kraft T."/>
            <person name="Schulz B."/>
            <person name="Stadler P.F."/>
            <person name="Schmidt T."/>
            <person name="Gabaldon T."/>
            <person name="Lehrach H."/>
            <person name="Weisshaar B."/>
            <person name="Himmelbauer H."/>
        </authorList>
    </citation>
    <scope>NUCLEOTIDE SEQUENCE [LARGE SCALE GENOMIC DNA]</scope>
    <source>
        <tissue evidence="2">Taproot</tissue>
    </source>
</reference>
<accession>A0A0J8BB41</accession>
<dbReference type="Proteomes" id="UP000035740">
    <property type="component" value="Unassembled WGS sequence"/>
</dbReference>
<dbReference type="Gramene" id="KMS98101">
    <property type="protein sequence ID" value="KMS98101"/>
    <property type="gene ID" value="BVRB_4g095460"/>
</dbReference>
<protein>
    <submittedName>
        <fullName evidence="2">Uncharacterized protein</fullName>
    </submittedName>
</protein>
<evidence type="ECO:0000313" key="3">
    <source>
        <dbReference type="Proteomes" id="UP000035740"/>
    </source>
</evidence>
<feature type="compositionally biased region" description="Pro residues" evidence="1">
    <location>
        <begin position="47"/>
        <end position="72"/>
    </location>
</feature>
<organism evidence="2 3">
    <name type="scientific">Beta vulgaris subsp. vulgaris</name>
    <name type="common">Beet</name>
    <dbReference type="NCBI Taxonomy" id="3555"/>
    <lineage>
        <taxon>Eukaryota</taxon>
        <taxon>Viridiplantae</taxon>
        <taxon>Streptophyta</taxon>
        <taxon>Embryophyta</taxon>
        <taxon>Tracheophyta</taxon>
        <taxon>Spermatophyta</taxon>
        <taxon>Magnoliopsida</taxon>
        <taxon>eudicotyledons</taxon>
        <taxon>Gunneridae</taxon>
        <taxon>Pentapetalae</taxon>
        <taxon>Caryophyllales</taxon>
        <taxon>Chenopodiaceae</taxon>
        <taxon>Betoideae</taxon>
        <taxon>Beta</taxon>
    </lineage>
</organism>
<dbReference type="AlphaFoldDB" id="A0A0J8BB41"/>
<evidence type="ECO:0000256" key="1">
    <source>
        <dbReference type="SAM" id="MobiDB-lite"/>
    </source>
</evidence>
<name>A0A0J8BB41_BETVV</name>
<keyword evidence="3" id="KW-1185">Reference proteome</keyword>
<evidence type="ECO:0000313" key="2">
    <source>
        <dbReference type="EMBL" id="KMS98101.1"/>
    </source>
</evidence>
<feature type="region of interest" description="Disordered" evidence="1">
    <location>
        <begin position="17"/>
        <end position="72"/>
    </location>
</feature>
<sequence>MAALEAKFPTETFARKLQVVSPARKKRGRRPRAPPSPTANPIESPVVPSPKPPPGSFPPLPAPFPPPPPCHH</sequence>
<proteinExistence type="predicted"/>
<feature type="compositionally biased region" description="Basic residues" evidence="1">
    <location>
        <begin position="23"/>
        <end position="32"/>
    </location>
</feature>
<gene>
    <name evidence="2" type="ORF">BVRB_4g095460</name>
</gene>
<dbReference type="EMBL" id="KQ090267">
    <property type="protein sequence ID" value="KMS98101.1"/>
    <property type="molecule type" value="Genomic_DNA"/>
</dbReference>